<evidence type="ECO:0000256" key="12">
    <source>
        <dbReference type="PROSITE-ProRule" id="PRU00042"/>
    </source>
</evidence>
<dbReference type="SMART" id="SM00674">
    <property type="entry name" value="CENPB"/>
    <property type="match status" value="1"/>
</dbReference>
<dbReference type="PROSITE" id="PS00028">
    <property type="entry name" value="ZINC_FINGER_C2H2_1"/>
    <property type="match status" value="4"/>
</dbReference>
<dbReference type="InterPro" id="IPR004875">
    <property type="entry name" value="DDE_SF_endonuclease_dom"/>
</dbReference>
<dbReference type="PANTHER" id="PTHR24388:SF45">
    <property type="entry name" value="POGO TRANSPOSABLE ELEMENT DERIVED WITH ZNF DOMAIN"/>
    <property type="match status" value="1"/>
</dbReference>
<dbReference type="Gene3D" id="1.10.10.60">
    <property type="entry name" value="Homeodomain-like"/>
    <property type="match status" value="1"/>
</dbReference>
<keyword evidence="11" id="KW-0539">Nucleus</keyword>
<feature type="compositionally biased region" description="Basic and acidic residues" evidence="13">
    <location>
        <begin position="1337"/>
        <end position="1352"/>
    </location>
</feature>
<evidence type="ECO:0000259" key="14">
    <source>
        <dbReference type="PROSITE" id="PS50157"/>
    </source>
</evidence>
<reference evidence="16" key="2">
    <citation type="submission" date="2025-08" db="UniProtKB">
        <authorList>
            <consortium name="Ensembl"/>
        </authorList>
    </citation>
    <scope>IDENTIFICATION</scope>
</reference>
<feature type="compositionally biased region" description="Polar residues" evidence="13">
    <location>
        <begin position="1319"/>
        <end position="1328"/>
    </location>
</feature>
<evidence type="ECO:0000256" key="3">
    <source>
        <dbReference type="ARBA" id="ARBA00022723"/>
    </source>
</evidence>
<gene>
    <name evidence="16" type="primary">LOC108938920</name>
</gene>
<dbReference type="PROSITE" id="PS50157">
    <property type="entry name" value="ZINC_FINGER_C2H2_2"/>
    <property type="match status" value="1"/>
</dbReference>
<feature type="domain" description="HTH CENPB-type" evidence="15">
    <location>
        <begin position="971"/>
        <end position="1041"/>
    </location>
</feature>
<evidence type="ECO:0000259" key="15">
    <source>
        <dbReference type="PROSITE" id="PS51253"/>
    </source>
</evidence>
<feature type="region of interest" description="Disordered" evidence="13">
    <location>
        <begin position="820"/>
        <end position="873"/>
    </location>
</feature>
<dbReference type="GO" id="GO:0000978">
    <property type="term" value="F:RNA polymerase II cis-regulatory region sequence-specific DNA binding"/>
    <property type="evidence" value="ECO:0007669"/>
    <property type="project" value="TreeGrafter"/>
</dbReference>
<evidence type="ECO:0000256" key="7">
    <source>
        <dbReference type="ARBA" id="ARBA00022843"/>
    </source>
</evidence>
<evidence type="ECO:0000256" key="5">
    <source>
        <dbReference type="ARBA" id="ARBA00022771"/>
    </source>
</evidence>
<keyword evidence="7" id="KW-0832">Ubl conjugation</keyword>
<reference evidence="16 17" key="1">
    <citation type="submission" date="2019-04" db="EMBL/GenBank/DDBJ databases">
        <authorList>
            <consortium name="Wellcome Sanger Institute Data Sharing"/>
        </authorList>
    </citation>
    <scope>NUCLEOTIDE SEQUENCE [LARGE SCALE GENOMIC DNA]</scope>
</reference>
<feature type="domain" description="C2H2-type" evidence="14">
    <location>
        <begin position="478"/>
        <end position="506"/>
    </location>
</feature>
<dbReference type="GO" id="GO:0071599">
    <property type="term" value="P:otic vesicle development"/>
    <property type="evidence" value="ECO:0007669"/>
    <property type="project" value="Ensembl"/>
</dbReference>
<dbReference type="PROSITE" id="PS51253">
    <property type="entry name" value="HTH_CENPB"/>
    <property type="match status" value="1"/>
</dbReference>
<reference evidence="16" key="3">
    <citation type="submission" date="2025-09" db="UniProtKB">
        <authorList>
            <consortium name="Ensembl"/>
        </authorList>
    </citation>
    <scope>IDENTIFICATION</scope>
</reference>
<evidence type="ECO:0000256" key="11">
    <source>
        <dbReference type="ARBA" id="ARBA00023242"/>
    </source>
</evidence>
<comment type="subcellular location">
    <subcellularLocation>
        <location evidence="2">Nucleus</location>
    </subcellularLocation>
</comment>
<proteinExistence type="predicted"/>
<dbReference type="InterPro" id="IPR050527">
    <property type="entry name" value="Snail/Krueppel_Znf"/>
</dbReference>
<feature type="compositionally biased region" description="Polar residues" evidence="13">
    <location>
        <begin position="841"/>
        <end position="852"/>
    </location>
</feature>
<organism evidence="16 17">
    <name type="scientific">Scleropages formosus</name>
    <name type="common">Asian bonytongue</name>
    <name type="synonym">Osteoglossum formosum</name>
    <dbReference type="NCBI Taxonomy" id="113540"/>
    <lineage>
        <taxon>Eukaryota</taxon>
        <taxon>Metazoa</taxon>
        <taxon>Chordata</taxon>
        <taxon>Craniata</taxon>
        <taxon>Vertebrata</taxon>
        <taxon>Euteleostomi</taxon>
        <taxon>Actinopterygii</taxon>
        <taxon>Neopterygii</taxon>
        <taxon>Teleostei</taxon>
        <taxon>Osteoglossocephala</taxon>
        <taxon>Osteoglossomorpha</taxon>
        <taxon>Osteoglossiformes</taxon>
        <taxon>Osteoglossidae</taxon>
        <taxon>Scleropages</taxon>
    </lineage>
</organism>
<evidence type="ECO:0000256" key="13">
    <source>
        <dbReference type="SAM" id="MobiDB-lite"/>
    </source>
</evidence>
<keyword evidence="17" id="KW-1185">Reference proteome</keyword>
<dbReference type="InterPro" id="IPR009057">
    <property type="entry name" value="Homeodomain-like_sf"/>
</dbReference>
<dbReference type="InterPro" id="IPR006600">
    <property type="entry name" value="HTH_CenpB_DNA-bd_dom"/>
</dbReference>
<dbReference type="InterPro" id="IPR057618">
    <property type="entry name" value="Znf_POGZ/Z280C-D-like"/>
</dbReference>
<evidence type="ECO:0000256" key="10">
    <source>
        <dbReference type="ARBA" id="ARBA00023163"/>
    </source>
</evidence>
<accession>A0A8C9R683</accession>
<evidence type="ECO:0000256" key="8">
    <source>
        <dbReference type="ARBA" id="ARBA00023015"/>
    </source>
</evidence>
<dbReference type="GeneTree" id="ENSGT00940000163854"/>
<keyword evidence="5 12" id="KW-0863">Zinc-finger</keyword>
<dbReference type="Pfam" id="PF25414">
    <property type="entry name" value="zf-C2H2_Z280C_D"/>
    <property type="match status" value="1"/>
</dbReference>
<dbReference type="InterPro" id="IPR013087">
    <property type="entry name" value="Znf_C2H2_type"/>
</dbReference>
<keyword evidence="10" id="KW-0804">Transcription</keyword>
<dbReference type="SUPFAM" id="SSF46689">
    <property type="entry name" value="Homeodomain-like"/>
    <property type="match status" value="1"/>
</dbReference>
<keyword evidence="8" id="KW-0805">Transcription regulation</keyword>
<dbReference type="GO" id="GO:0021510">
    <property type="term" value="P:spinal cord development"/>
    <property type="evidence" value="ECO:0007669"/>
    <property type="project" value="Ensembl"/>
</dbReference>
<feature type="compositionally biased region" description="Polar residues" evidence="13">
    <location>
        <begin position="820"/>
        <end position="831"/>
    </location>
</feature>
<name>A0A8C9R683_SCLFO</name>
<dbReference type="PANTHER" id="PTHR24388">
    <property type="entry name" value="ZINC FINGER PROTEIN"/>
    <property type="match status" value="1"/>
</dbReference>
<comment type="function">
    <text evidence="1">May function as a transcription factor.</text>
</comment>
<dbReference type="GO" id="GO:0008345">
    <property type="term" value="P:larval locomotory behavior"/>
    <property type="evidence" value="ECO:0007669"/>
    <property type="project" value="Ensembl"/>
</dbReference>
<dbReference type="GO" id="GO:0008270">
    <property type="term" value="F:zinc ion binding"/>
    <property type="evidence" value="ECO:0007669"/>
    <property type="project" value="UniProtKB-KW"/>
</dbReference>
<keyword evidence="4" id="KW-0677">Repeat</keyword>
<evidence type="ECO:0000313" key="16">
    <source>
        <dbReference type="Ensembl" id="ENSSFOP00015007693.2"/>
    </source>
</evidence>
<evidence type="ECO:0000256" key="6">
    <source>
        <dbReference type="ARBA" id="ARBA00022833"/>
    </source>
</evidence>
<dbReference type="Pfam" id="PF03184">
    <property type="entry name" value="DDE_1"/>
    <property type="match status" value="1"/>
</dbReference>
<evidence type="ECO:0000256" key="1">
    <source>
        <dbReference type="ARBA" id="ARBA00003729"/>
    </source>
</evidence>
<evidence type="ECO:0000256" key="2">
    <source>
        <dbReference type="ARBA" id="ARBA00004123"/>
    </source>
</evidence>
<dbReference type="GO" id="GO:0000981">
    <property type="term" value="F:DNA-binding transcription factor activity, RNA polymerase II-specific"/>
    <property type="evidence" value="ECO:0007669"/>
    <property type="project" value="TreeGrafter"/>
</dbReference>
<dbReference type="Gene3D" id="3.30.160.60">
    <property type="entry name" value="Classic Zinc Finger"/>
    <property type="match status" value="1"/>
</dbReference>
<sequence>MADSGLLMECEEEDLEPWQKVNDDVEEEEMGAEADKLNSGRAAPAEPSAVMPAYVPPPRSGDGRTVSVTMLPSTTASATPSFSLSSAASSPVPPMVSPAVAQLNAGQPLILAQAPTVLNQATVSQLLQTLQVASNPMVGVTSAVGQPYMVASQDAVPSPRPLRPPCPDLQNVGVNVKPAQSQLGILLNGQPVTLVPATQIIRPLANPNHIQAQPAGNTFKTVQIPATIAIHSSTPLAQPAAIATQTGQPTSPGFSQIAPKSKIDMNKGSLIVVKQDCSAPQKVANLLSCPPAVLQPLIHSMVRVDSSTVAAGSMAAPATVRPEKCLRCGAQFKMVEPLRGQICLCCPELRQSLQAMDSPRSAVKAPSAAVTTLTPPAKSPLYKTPSSGHSSTQSPQPWEEGRSAVVESQGKLIMLVDDFYYGSDTGHPVEEDTAVPFTAVRLKCIICDKKLKNNIRLMTHLKYHVELEQQSGEVDTHTVCQHCYRHFSTPFRLQCHLENVHSQYKSTTKCKICEWAFESEPVFLQHMKNNHRPGEMPYVCQVCEYRSSFYADVYEHFCNAHKDTGYLLCPYCLRVFKTNSYFQHHFFRHHKKTIFHCDKCRLQFIMAKERMEHKTLHHKTFRKPRQLEGLKPGTKVTIRAYAVQGKDNLWPTGPAVPASSPKVERVLKTPANQTNARQATSNRSGNSMVALMTKFQEQRRAQDKQKCLECKFDISSFPSHYPTYVSCSRCHYRTCCSRAYANHMINNHVPRKTTTKYLALYKDDVRLAQLTCTSCDFTTQVGDLMARHLVTHPDHCYSLCTLLDSSRAEVLQRSTQPAVINSLNTGPQNTAGKRPQVTAGILSSKTLPQRATYSKERPSSSRPPPKPTAHCARDDTMSLSEETALLQNSSSAYDLDDEQEMGDELVAPEESVMDGIVEQGSGQARGAKLLTPQQMRIVLFALCAGMSQAANHFSTEPALIGSWLVAMKNEMAESGRSTSHSEVEAHLMEWVLTQREQQLPVSEENLLQKATEVHGKLGVICAPSYGWLVEFLLKYELGVNSTCTVERHVFRSSEWRLRSYLRFINRISKFQKTPLSDIGCVDELSIFVDPHLLAQPLPLGQAAAFRLAGTGRPLFDVVLTLLADGSLLPAMVFFRGRMPEELCAQLPKSVMLEAKAPGFPNKVALQLWLKRVWEKYMADDSRARGILIMDSYHGHSGSDFVASLQHANTLPAVVPQGFAGRLHPLEVCVGPVLREFLQRRWHQLVAQGKVTGAKPKDVLCHLLSWLAEAMARLGAVPAVLRSSFQLAAVFPKADSKERLGQMQERMVNVLQKALLSPKSPEQASSSFWEQEGSESPEAGKHEELLDVGEEYRPTPSEYLTGKDPKQRHSPLRQVFEKDSDVESFPGFEDSEMAVA</sequence>
<dbReference type="SMART" id="SM00355">
    <property type="entry name" value="ZnF_C2H2"/>
    <property type="match status" value="8"/>
</dbReference>
<keyword evidence="9" id="KW-0238">DNA-binding</keyword>
<dbReference type="KEGG" id="sfm:108938920"/>
<dbReference type="InterPro" id="IPR059074">
    <property type="entry name" value="zf-C2H2_Z280C_D"/>
</dbReference>
<protein>
    <submittedName>
        <fullName evidence="16">Pogo transposable element derived with ZNF domain a</fullName>
    </submittedName>
</protein>
<dbReference type="Ensembl" id="ENSSFOT00015007806.2">
    <property type="protein sequence ID" value="ENSSFOP00015007693.2"/>
    <property type="gene ID" value="ENSSFOG00015005056.2"/>
</dbReference>
<feature type="region of interest" description="Disordered" evidence="13">
    <location>
        <begin position="1318"/>
        <end position="1395"/>
    </location>
</feature>
<keyword evidence="6" id="KW-0862">Zinc</keyword>
<evidence type="ECO:0000256" key="4">
    <source>
        <dbReference type="ARBA" id="ARBA00022737"/>
    </source>
</evidence>
<feature type="region of interest" description="Disordered" evidence="13">
    <location>
        <begin position="366"/>
        <end position="403"/>
    </location>
</feature>
<dbReference type="Proteomes" id="UP000694397">
    <property type="component" value="Chromosome 23"/>
</dbReference>
<dbReference type="Pfam" id="PF03221">
    <property type="entry name" value="HTH_Tnp_Tc5"/>
    <property type="match status" value="1"/>
</dbReference>
<dbReference type="FunFam" id="3.30.160.60:FF:000298">
    <property type="entry name" value="zinc finger protein 280D isoform X1"/>
    <property type="match status" value="1"/>
</dbReference>
<feature type="region of interest" description="Disordered" evidence="13">
    <location>
        <begin position="1"/>
        <end position="49"/>
    </location>
</feature>
<dbReference type="OrthoDB" id="5876240at2759"/>
<dbReference type="Pfam" id="PF25429">
    <property type="entry name" value="zf-POGZ"/>
    <property type="match status" value="1"/>
</dbReference>
<evidence type="ECO:0000313" key="17">
    <source>
        <dbReference type="Proteomes" id="UP000694397"/>
    </source>
</evidence>
<keyword evidence="3" id="KW-0479">Metal-binding</keyword>
<evidence type="ECO:0000256" key="9">
    <source>
        <dbReference type="ARBA" id="ARBA00023125"/>
    </source>
</evidence>
<feature type="compositionally biased region" description="Polar residues" evidence="13">
    <location>
        <begin position="384"/>
        <end position="396"/>
    </location>
</feature>
<dbReference type="GO" id="GO:0005634">
    <property type="term" value="C:nucleus"/>
    <property type="evidence" value="ECO:0007669"/>
    <property type="project" value="UniProtKB-SubCell"/>
</dbReference>